<feature type="domain" description="GHMP kinase N-terminal" evidence="10">
    <location>
        <begin position="75"/>
        <end position="154"/>
    </location>
</feature>
<comment type="pathway">
    <text evidence="9">Isoprenoid biosynthesis; isopentenyl diphosphate biosynthesis via DXP pathway; isopentenyl diphosphate from 1-deoxy-D-xylulose 5-phosphate: step 3/6.</text>
</comment>
<keyword evidence="4 9" id="KW-0808">Transferase</keyword>
<evidence type="ECO:0000256" key="7">
    <source>
        <dbReference type="ARBA" id="ARBA00022840"/>
    </source>
</evidence>
<evidence type="ECO:0000313" key="12">
    <source>
        <dbReference type="EMBL" id="MFC6395564.1"/>
    </source>
</evidence>
<feature type="domain" description="GHMP kinase C-terminal" evidence="11">
    <location>
        <begin position="212"/>
        <end position="283"/>
    </location>
</feature>
<dbReference type="PANTHER" id="PTHR43527">
    <property type="entry name" value="4-DIPHOSPHOCYTIDYL-2-C-METHYL-D-ERYTHRITOL KINASE, CHLOROPLASTIC"/>
    <property type="match status" value="1"/>
</dbReference>
<reference evidence="13" key="1">
    <citation type="journal article" date="2019" name="Int. J. Syst. Evol. Microbiol.">
        <title>The Global Catalogue of Microorganisms (GCM) 10K type strain sequencing project: providing services to taxonomists for standard genome sequencing and annotation.</title>
        <authorList>
            <consortium name="The Broad Institute Genomics Platform"/>
            <consortium name="The Broad Institute Genome Sequencing Center for Infectious Disease"/>
            <person name="Wu L."/>
            <person name="Ma J."/>
        </authorList>
    </citation>
    <scope>NUCLEOTIDE SEQUENCE [LARGE SCALE GENOMIC DNA]</scope>
    <source>
        <strain evidence="13">CGMCC 1.15277</strain>
    </source>
</reference>
<comment type="catalytic activity">
    <reaction evidence="9">
        <text>4-CDP-2-C-methyl-D-erythritol + ATP = 4-CDP-2-C-methyl-D-erythritol 2-phosphate + ADP + H(+)</text>
        <dbReference type="Rhea" id="RHEA:18437"/>
        <dbReference type="ChEBI" id="CHEBI:15378"/>
        <dbReference type="ChEBI" id="CHEBI:30616"/>
        <dbReference type="ChEBI" id="CHEBI:57823"/>
        <dbReference type="ChEBI" id="CHEBI:57919"/>
        <dbReference type="ChEBI" id="CHEBI:456216"/>
        <dbReference type="EC" id="2.7.1.148"/>
    </reaction>
</comment>
<dbReference type="InterPro" id="IPR006204">
    <property type="entry name" value="GHMP_kinase_N_dom"/>
</dbReference>
<organism evidence="12 13">
    <name type="scientific">Luteococcus sanguinis</name>
    <dbReference type="NCBI Taxonomy" id="174038"/>
    <lineage>
        <taxon>Bacteria</taxon>
        <taxon>Bacillati</taxon>
        <taxon>Actinomycetota</taxon>
        <taxon>Actinomycetes</taxon>
        <taxon>Propionibacteriales</taxon>
        <taxon>Propionibacteriaceae</taxon>
        <taxon>Luteococcus</taxon>
    </lineage>
</organism>
<evidence type="ECO:0000259" key="11">
    <source>
        <dbReference type="Pfam" id="PF08544"/>
    </source>
</evidence>
<dbReference type="NCBIfam" id="NF002870">
    <property type="entry name" value="PRK03188.1"/>
    <property type="match status" value="1"/>
</dbReference>
<evidence type="ECO:0000256" key="3">
    <source>
        <dbReference type="ARBA" id="ARBA00017473"/>
    </source>
</evidence>
<sequence length="304" mass="31480">METSHEQCYRVRVPAKVNLALCVGGLADDGYHPLGTVFHAIGLYDDVIARPAPAGVTEISVTGEGVEDVPTDERNLAWKAARLLAETHGHGDLGVRLTIRKQVPVAGGMAGGSADAAAALLACSMLWDLDTGPDELHELAAQLGSDVPFALVGGNAIGRGRGDELVPLLSRGTYHWVLALAHGGLSTPAVYRRFDELGGEHSTDIPDEVLNALAVGDVRALADAMRNDLQPAALDLRPELAETLEVGRSRGALGGIVSGSGPSCAFLAASESDAMDLASALSRLPQVRATRRASGPVPGAKPIG</sequence>
<dbReference type="EC" id="2.7.1.148" evidence="2 9"/>
<dbReference type="GO" id="GO:0050515">
    <property type="term" value="F:4-(cytidine 5'-diphospho)-2-C-methyl-D-erythritol kinase activity"/>
    <property type="evidence" value="ECO:0007669"/>
    <property type="project" value="UniProtKB-EC"/>
</dbReference>
<dbReference type="InterPro" id="IPR004424">
    <property type="entry name" value="IspE"/>
</dbReference>
<keyword evidence="6 9" id="KW-0418">Kinase</keyword>
<keyword evidence="7 9" id="KW-0067">ATP-binding</keyword>
<dbReference type="Gene3D" id="3.30.230.10">
    <property type="match status" value="1"/>
</dbReference>
<feature type="active site" evidence="9">
    <location>
        <position position="16"/>
    </location>
</feature>
<evidence type="ECO:0000259" key="10">
    <source>
        <dbReference type="Pfam" id="PF00288"/>
    </source>
</evidence>
<comment type="function">
    <text evidence="9">Catalyzes the phosphorylation of the position 2 hydroxy group of 4-diphosphocytidyl-2C-methyl-D-erythritol.</text>
</comment>
<dbReference type="Proteomes" id="UP001596266">
    <property type="component" value="Unassembled WGS sequence"/>
</dbReference>
<evidence type="ECO:0000256" key="5">
    <source>
        <dbReference type="ARBA" id="ARBA00022741"/>
    </source>
</evidence>
<evidence type="ECO:0000256" key="8">
    <source>
        <dbReference type="ARBA" id="ARBA00032554"/>
    </source>
</evidence>
<comment type="similarity">
    <text evidence="1 9">Belongs to the GHMP kinase family. IspE subfamily.</text>
</comment>
<dbReference type="SUPFAM" id="SSF55060">
    <property type="entry name" value="GHMP Kinase, C-terminal domain"/>
    <property type="match status" value="1"/>
</dbReference>
<dbReference type="EMBL" id="JBHSUA010000006">
    <property type="protein sequence ID" value="MFC6395564.1"/>
    <property type="molecule type" value="Genomic_DNA"/>
</dbReference>
<dbReference type="PANTHER" id="PTHR43527:SF2">
    <property type="entry name" value="4-DIPHOSPHOCYTIDYL-2-C-METHYL-D-ERYTHRITOL KINASE, CHLOROPLASTIC"/>
    <property type="match status" value="1"/>
</dbReference>
<feature type="binding site" evidence="9">
    <location>
        <begin position="104"/>
        <end position="114"/>
    </location>
    <ligand>
        <name>ATP</name>
        <dbReference type="ChEBI" id="CHEBI:30616"/>
    </ligand>
</feature>
<evidence type="ECO:0000256" key="6">
    <source>
        <dbReference type="ARBA" id="ARBA00022777"/>
    </source>
</evidence>
<dbReference type="InterPro" id="IPR013750">
    <property type="entry name" value="GHMP_kinase_C_dom"/>
</dbReference>
<keyword evidence="13" id="KW-1185">Reference proteome</keyword>
<evidence type="ECO:0000256" key="4">
    <source>
        <dbReference type="ARBA" id="ARBA00022679"/>
    </source>
</evidence>
<dbReference type="InterPro" id="IPR036554">
    <property type="entry name" value="GHMP_kinase_C_sf"/>
</dbReference>
<keyword evidence="5 9" id="KW-0547">Nucleotide-binding</keyword>
<dbReference type="SUPFAM" id="SSF54211">
    <property type="entry name" value="Ribosomal protein S5 domain 2-like"/>
    <property type="match status" value="1"/>
</dbReference>
<dbReference type="Gene3D" id="3.30.70.890">
    <property type="entry name" value="GHMP kinase, C-terminal domain"/>
    <property type="match status" value="1"/>
</dbReference>
<dbReference type="InterPro" id="IPR020568">
    <property type="entry name" value="Ribosomal_Su5_D2-typ_SF"/>
</dbReference>
<dbReference type="RefSeq" id="WP_343886305.1">
    <property type="nucleotide sequence ID" value="NZ_BAAAKI010000014.1"/>
</dbReference>
<dbReference type="HAMAP" id="MF_00061">
    <property type="entry name" value="IspE"/>
    <property type="match status" value="1"/>
</dbReference>
<feature type="active site" evidence="9">
    <location>
        <position position="146"/>
    </location>
</feature>
<gene>
    <name evidence="9" type="primary">ispE</name>
    <name evidence="12" type="ORF">ACFP57_00945</name>
</gene>
<keyword evidence="9" id="KW-0414">Isoprene biosynthesis</keyword>
<dbReference type="Pfam" id="PF08544">
    <property type="entry name" value="GHMP_kinases_C"/>
    <property type="match status" value="1"/>
</dbReference>
<evidence type="ECO:0000256" key="1">
    <source>
        <dbReference type="ARBA" id="ARBA00009684"/>
    </source>
</evidence>
<protein>
    <recommendedName>
        <fullName evidence="3 9">4-diphosphocytidyl-2-C-methyl-D-erythritol kinase</fullName>
        <shortName evidence="9">CMK</shortName>
        <ecNumber evidence="2 9">2.7.1.148</ecNumber>
    </recommendedName>
    <alternativeName>
        <fullName evidence="8 9">4-(cytidine-5'-diphospho)-2-C-methyl-D-erythritol kinase</fullName>
    </alternativeName>
</protein>
<dbReference type="Pfam" id="PF00288">
    <property type="entry name" value="GHMP_kinases_N"/>
    <property type="match status" value="1"/>
</dbReference>
<dbReference type="InterPro" id="IPR014721">
    <property type="entry name" value="Ribsml_uS5_D2-typ_fold_subgr"/>
</dbReference>
<comment type="caution">
    <text evidence="12">The sequence shown here is derived from an EMBL/GenBank/DDBJ whole genome shotgun (WGS) entry which is preliminary data.</text>
</comment>
<name>A0ABW1WWH5_9ACTN</name>
<evidence type="ECO:0000313" key="13">
    <source>
        <dbReference type="Proteomes" id="UP001596266"/>
    </source>
</evidence>
<proteinExistence type="inferred from homology"/>
<evidence type="ECO:0000256" key="2">
    <source>
        <dbReference type="ARBA" id="ARBA00012052"/>
    </source>
</evidence>
<evidence type="ECO:0000256" key="9">
    <source>
        <dbReference type="HAMAP-Rule" id="MF_00061"/>
    </source>
</evidence>
<dbReference type="PIRSF" id="PIRSF010376">
    <property type="entry name" value="IspE"/>
    <property type="match status" value="1"/>
</dbReference>
<dbReference type="NCBIfam" id="TIGR00154">
    <property type="entry name" value="ispE"/>
    <property type="match status" value="1"/>
</dbReference>
<accession>A0ABW1WWH5</accession>